<evidence type="ECO:0000259" key="3">
    <source>
        <dbReference type="Pfam" id="PF02550"/>
    </source>
</evidence>
<protein>
    <submittedName>
        <fullName evidence="5">4-hydroxybutyrate CoA-transferase</fullName>
    </submittedName>
</protein>
<keyword evidence="6" id="KW-1185">Reference proteome</keyword>
<dbReference type="PANTHER" id="PTHR21432">
    <property type="entry name" value="ACETYL-COA HYDROLASE-RELATED"/>
    <property type="match status" value="1"/>
</dbReference>
<dbReference type="GO" id="GO:0006083">
    <property type="term" value="P:acetate metabolic process"/>
    <property type="evidence" value="ECO:0007669"/>
    <property type="project" value="InterPro"/>
</dbReference>
<dbReference type="InterPro" id="IPR037171">
    <property type="entry name" value="NagB/RpiA_transferase-like"/>
</dbReference>
<dbReference type="Gene3D" id="3.40.1080.20">
    <property type="entry name" value="Acetyl-CoA hydrolase/transferase C-terminal domain"/>
    <property type="match status" value="1"/>
</dbReference>
<dbReference type="PANTHER" id="PTHR21432:SF20">
    <property type="entry name" value="ACETYL-COA HYDROLASE"/>
    <property type="match status" value="1"/>
</dbReference>
<dbReference type="OrthoDB" id="9801795at2"/>
<comment type="similarity">
    <text evidence="1">Belongs to the acetyl-CoA hydrolase/transferase family.</text>
</comment>
<evidence type="ECO:0000256" key="1">
    <source>
        <dbReference type="ARBA" id="ARBA00009632"/>
    </source>
</evidence>
<feature type="domain" description="Acetyl-CoA hydrolase/transferase C-terminal" evidence="4">
    <location>
        <begin position="273"/>
        <end position="428"/>
    </location>
</feature>
<evidence type="ECO:0000313" key="5">
    <source>
        <dbReference type="EMBL" id="QNB45016.1"/>
    </source>
</evidence>
<dbReference type="InterPro" id="IPR003702">
    <property type="entry name" value="ActCoA_hydro_N"/>
</dbReference>
<evidence type="ECO:0000313" key="6">
    <source>
        <dbReference type="Proteomes" id="UP000515847"/>
    </source>
</evidence>
<dbReference type="Gene3D" id="3.40.1080.10">
    <property type="entry name" value="Glutaconate Coenzyme A-transferase"/>
    <property type="match status" value="1"/>
</dbReference>
<organism evidence="5 6">
    <name type="scientific">Thermanaerosceptrum fracticalcis</name>
    <dbReference type="NCBI Taxonomy" id="1712410"/>
    <lineage>
        <taxon>Bacteria</taxon>
        <taxon>Bacillati</taxon>
        <taxon>Bacillota</taxon>
        <taxon>Clostridia</taxon>
        <taxon>Eubacteriales</taxon>
        <taxon>Peptococcaceae</taxon>
        <taxon>Thermanaerosceptrum</taxon>
    </lineage>
</organism>
<sequence>MDWKEIYKSKLVDFAEAVKAVRSGDSIWVAPTTSSPPDLVNALCNRAEELENVNVYSGLLMYPFALLKPNFKGHLNYHTFFLGPIERKFMPQGNVDVISVHFSKIDWMMNNIVKARVLMAEVSLPDERGYMSWGPLGTFCNDLVADNAEVVMVQVNKNVPFVYGEKNVIHVSQVDYICEKDHPLPELPNSPVTEIEKKIAGHILPHIPDGATVQIGLGGIANAVGYGLEDKKDLGVHTEMLTESLVYLAKKGVINCSKKNYYKGKMVCGFGIGNKELYEFMDRNPMVHVAPVYEVNNPYNVAQNDNFISINNALMVDLTGQVCSESLGFEQFSCTGGQLDFVRAAAMSKGGKSFIALSSVVETKNGLQSRIVLQFPPGSVITTPRSDVQYIVTEYGIADLYNKSIARRVHELVKIAHPDFREQLLKDAKEAGLLY</sequence>
<evidence type="ECO:0000259" key="4">
    <source>
        <dbReference type="Pfam" id="PF13336"/>
    </source>
</evidence>
<dbReference type="InterPro" id="IPR046433">
    <property type="entry name" value="ActCoA_hydro"/>
</dbReference>
<keyword evidence="2 5" id="KW-0808">Transferase</keyword>
<dbReference type="Pfam" id="PF02550">
    <property type="entry name" value="AcetylCoA_hydro"/>
    <property type="match status" value="1"/>
</dbReference>
<dbReference type="SUPFAM" id="SSF100950">
    <property type="entry name" value="NagB/RpiA/CoA transferase-like"/>
    <property type="match status" value="2"/>
</dbReference>
<evidence type="ECO:0000256" key="2">
    <source>
        <dbReference type="ARBA" id="ARBA00022679"/>
    </source>
</evidence>
<dbReference type="Pfam" id="PF13336">
    <property type="entry name" value="AcetylCoA_hyd_C"/>
    <property type="match status" value="1"/>
</dbReference>
<dbReference type="InterPro" id="IPR026888">
    <property type="entry name" value="AcetylCoA_hyd_C"/>
</dbReference>
<dbReference type="Proteomes" id="UP000515847">
    <property type="component" value="Chromosome"/>
</dbReference>
<gene>
    <name evidence="5" type="ORF">BR63_00965</name>
</gene>
<reference evidence="5 6" key="1">
    <citation type="journal article" date="2019" name="Front. Microbiol.">
        <title>Thermoanaerosceptrum fracticalcis gen. nov. sp. nov., a Novel Fumarate-Fermenting Microorganism From a Deep Fractured Carbonate Aquifer of the US Great Basin.</title>
        <authorList>
            <person name="Hamilton-Brehm S.D."/>
            <person name="Stewart L.E."/>
            <person name="Zavarin M."/>
            <person name="Caldwell M."/>
            <person name="Lawson P.A."/>
            <person name="Onstott T.C."/>
            <person name="Grzymski J."/>
            <person name="Neveux I."/>
            <person name="Lollar B.S."/>
            <person name="Russell C.E."/>
            <person name="Moser D.P."/>
        </authorList>
    </citation>
    <scope>NUCLEOTIDE SEQUENCE [LARGE SCALE GENOMIC DNA]</scope>
    <source>
        <strain evidence="5 6">DRI-13</strain>
    </source>
</reference>
<dbReference type="KEGG" id="tfr:BR63_00965"/>
<name>A0A7G6DYW2_THEFR</name>
<feature type="domain" description="Acetyl-CoA hydrolase/transferase N-terminal" evidence="3">
    <location>
        <begin position="6"/>
        <end position="181"/>
    </location>
</feature>
<dbReference type="AlphaFoldDB" id="A0A7G6DYW2"/>
<dbReference type="InterPro" id="IPR038460">
    <property type="entry name" value="AcetylCoA_hyd_C_sf"/>
</dbReference>
<accession>A0A7G6DYW2</accession>
<dbReference type="Gene3D" id="3.30.750.70">
    <property type="entry name" value="4-hydroxybutyrate coenzyme like domains"/>
    <property type="match status" value="1"/>
</dbReference>
<proteinExistence type="inferred from homology"/>
<dbReference type="EMBL" id="CP045798">
    <property type="protein sequence ID" value="QNB45016.1"/>
    <property type="molecule type" value="Genomic_DNA"/>
</dbReference>
<dbReference type="GO" id="GO:0008775">
    <property type="term" value="F:acetate CoA-transferase activity"/>
    <property type="evidence" value="ECO:0007669"/>
    <property type="project" value="InterPro"/>
</dbReference>
<dbReference type="RefSeq" id="WP_034424632.1">
    <property type="nucleotide sequence ID" value="NZ_CP045798.1"/>
</dbReference>